<feature type="transmembrane region" description="Helical" evidence="11">
    <location>
        <begin position="89"/>
        <end position="112"/>
    </location>
</feature>
<dbReference type="SUPFAM" id="SSF50156">
    <property type="entry name" value="PDZ domain-like"/>
    <property type="match status" value="1"/>
</dbReference>
<comment type="similarity">
    <text evidence="3">Belongs to the peptidase M50B family.</text>
</comment>
<accession>D7BGL9</accession>
<keyword evidence="14" id="KW-1185">Reference proteome</keyword>
<dbReference type="InterPro" id="IPR001478">
    <property type="entry name" value="PDZ"/>
</dbReference>
<dbReference type="Proteomes" id="UP000001916">
    <property type="component" value="Chromosome"/>
</dbReference>
<protein>
    <submittedName>
        <fullName evidence="13">Membrane-associated zinc metalloprotease</fullName>
    </submittedName>
</protein>
<name>D7BGL9_ALLS1</name>
<evidence type="ECO:0000256" key="3">
    <source>
        <dbReference type="ARBA" id="ARBA00007931"/>
    </source>
</evidence>
<evidence type="ECO:0000256" key="2">
    <source>
        <dbReference type="ARBA" id="ARBA00004141"/>
    </source>
</evidence>
<keyword evidence="9 13" id="KW-0482">Metalloprotease</keyword>
<evidence type="ECO:0000256" key="7">
    <source>
        <dbReference type="ARBA" id="ARBA00022833"/>
    </source>
</evidence>
<keyword evidence="6" id="KW-0378">Hydrolase</keyword>
<evidence type="ECO:0000256" key="8">
    <source>
        <dbReference type="ARBA" id="ARBA00022989"/>
    </source>
</evidence>
<evidence type="ECO:0000256" key="6">
    <source>
        <dbReference type="ARBA" id="ARBA00022801"/>
    </source>
</evidence>
<dbReference type="KEGG" id="msv:Mesil_1960"/>
<keyword evidence="5 11" id="KW-0812">Transmembrane</keyword>
<dbReference type="Pfam" id="PF02163">
    <property type="entry name" value="Peptidase_M50"/>
    <property type="match status" value="1"/>
</dbReference>
<feature type="transmembrane region" description="Helical" evidence="11">
    <location>
        <begin position="295"/>
        <end position="314"/>
    </location>
</feature>
<evidence type="ECO:0000313" key="14">
    <source>
        <dbReference type="Proteomes" id="UP000001916"/>
    </source>
</evidence>
<dbReference type="CDD" id="cd06163">
    <property type="entry name" value="S2P-M50_PDZ_RseP-like"/>
    <property type="match status" value="1"/>
</dbReference>
<dbReference type="InterPro" id="IPR004387">
    <property type="entry name" value="Pept_M50_Zn"/>
</dbReference>
<sequence length="348" mass="37652">MSLLWFILIIGIAIFVHELGHYWAAKVQGVGVKTFALGFGPRLLAFRWRDTEWRLNLIPLGGYAEIDGMQELPGVPPHGYARLSIPGKLLVLVGGVVMNLLLAWVLLATVFATEGVPRGQVDNSRAIITQVTPGSLAERIGLRPGDVITAINGHRLTSVGDITRVRQKPGAYTFTVERGKQILEVPFTWTGTPQDRIGIGLAPYQEFVKLPFWQGLLEAPRLTVRLIPQFFSSLVRGVGGAISGNPSGDVAGPVGIAVATGEAARQGLGSLLTLAAGLNLSLAIFNLLPIPILDGGRILFVLLGGLLSLFGRRIRPEQEAYVNYLGLAFLLFLFVLFTFNDIRRLMGG</sequence>
<evidence type="ECO:0000313" key="13">
    <source>
        <dbReference type="EMBL" id="ADH63835.1"/>
    </source>
</evidence>
<dbReference type="OrthoDB" id="9782003at2"/>
<dbReference type="STRING" id="526227.Mesil_1960"/>
<dbReference type="GO" id="GO:0004222">
    <property type="term" value="F:metalloendopeptidase activity"/>
    <property type="evidence" value="ECO:0007669"/>
    <property type="project" value="InterPro"/>
</dbReference>
<dbReference type="Pfam" id="PF17820">
    <property type="entry name" value="PDZ_6"/>
    <property type="match status" value="1"/>
</dbReference>
<feature type="transmembrane region" description="Helical" evidence="11">
    <location>
        <begin position="320"/>
        <end position="339"/>
    </location>
</feature>
<dbReference type="GO" id="GO:0006508">
    <property type="term" value="P:proteolysis"/>
    <property type="evidence" value="ECO:0007669"/>
    <property type="project" value="UniProtKB-KW"/>
</dbReference>
<organism evidence="13 14">
    <name type="scientific">Allomeiothermus silvanus (strain ATCC 700542 / DSM 9946 / NBRC 106475 / NCIMB 13440 / VI-R2)</name>
    <name type="common">Thermus silvanus</name>
    <dbReference type="NCBI Taxonomy" id="526227"/>
    <lineage>
        <taxon>Bacteria</taxon>
        <taxon>Thermotogati</taxon>
        <taxon>Deinococcota</taxon>
        <taxon>Deinococci</taxon>
        <taxon>Thermales</taxon>
        <taxon>Thermaceae</taxon>
        <taxon>Allomeiothermus</taxon>
    </lineage>
</organism>
<comment type="cofactor">
    <cofactor evidence="1">
        <name>Zn(2+)</name>
        <dbReference type="ChEBI" id="CHEBI:29105"/>
    </cofactor>
</comment>
<keyword evidence="8 11" id="KW-1133">Transmembrane helix</keyword>
<evidence type="ECO:0000256" key="4">
    <source>
        <dbReference type="ARBA" id="ARBA00022670"/>
    </source>
</evidence>
<keyword evidence="10 11" id="KW-0472">Membrane</keyword>
<reference evidence="13 14" key="1">
    <citation type="journal article" date="2010" name="Stand. Genomic Sci.">
        <title>Complete genome sequence of Meiothermus silvanus type strain (VI-R2).</title>
        <authorList>
            <person name="Sikorski J."/>
            <person name="Tindall B.J."/>
            <person name="Lowry S."/>
            <person name="Lucas S."/>
            <person name="Nolan M."/>
            <person name="Copeland A."/>
            <person name="Glavina Del Rio T."/>
            <person name="Tice H."/>
            <person name="Cheng J.F."/>
            <person name="Han C."/>
            <person name="Pitluck S."/>
            <person name="Liolios K."/>
            <person name="Ivanova N."/>
            <person name="Mavromatis K."/>
            <person name="Mikhailova N."/>
            <person name="Pati A."/>
            <person name="Goodwin L."/>
            <person name="Chen A."/>
            <person name="Palaniappan K."/>
            <person name="Land M."/>
            <person name="Hauser L."/>
            <person name="Chang Y.J."/>
            <person name="Jeffries C.D."/>
            <person name="Rohde M."/>
            <person name="Goker M."/>
            <person name="Woyke T."/>
            <person name="Bristow J."/>
            <person name="Eisen J.A."/>
            <person name="Markowitz V."/>
            <person name="Hugenholtz P."/>
            <person name="Kyrpides N.C."/>
            <person name="Klenk H.P."/>
            <person name="Lapidus A."/>
        </authorList>
    </citation>
    <scope>NUCLEOTIDE SEQUENCE [LARGE SCALE GENOMIC DNA]</scope>
    <source>
        <strain evidence="14">ATCC 700542 / DSM 9946 / VI-R2</strain>
    </source>
</reference>
<dbReference type="PANTHER" id="PTHR42837">
    <property type="entry name" value="REGULATOR OF SIGMA-E PROTEASE RSEP"/>
    <property type="match status" value="1"/>
</dbReference>
<evidence type="ECO:0000256" key="9">
    <source>
        <dbReference type="ARBA" id="ARBA00023049"/>
    </source>
</evidence>
<gene>
    <name evidence="13" type="ordered locus">Mesil_1960</name>
</gene>
<proteinExistence type="inferred from homology"/>
<feature type="transmembrane region" description="Helical" evidence="11">
    <location>
        <begin position="6"/>
        <end position="25"/>
    </location>
</feature>
<evidence type="ECO:0000256" key="11">
    <source>
        <dbReference type="SAM" id="Phobius"/>
    </source>
</evidence>
<keyword evidence="7" id="KW-0862">Zinc</keyword>
<dbReference type="SMART" id="SM00228">
    <property type="entry name" value="PDZ"/>
    <property type="match status" value="1"/>
</dbReference>
<dbReference type="AlphaFoldDB" id="D7BGL9"/>
<feature type="domain" description="PDZ" evidence="12">
    <location>
        <begin position="127"/>
        <end position="180"/>
    </location>
</feature>
<evidence type="ECO:0000256" key="10">
    <source>
        <dbReference type="ARBA" id="ARBA00023136"/>
    </source>
</evidence>
<dbReference type="Gene3D" id="2.30.42.10">
    <property type="match status" value="1"/>
</dbReference>
<dbReference type="eggNOG" id="COG0750">
    <property type="taxonomic scope" value="Bacteria"/>
</dbReference>
<dbReference type="InterPro" id="IPR008915">
    <property type="entry name" value="Peptidase_M50"/>
</dbReference>
<feature type="transmembrane region" description="Helical" evidence="11">
    <location>
        <begin position="268"/>
        <end position="288"/>
    </location>
</feature>
<dbReference type="InterPro" id="IPR041489">
    <property type="entry name" value="PDZ_6"/>
</dbReference>
<dbReference type="EMBL" id="CP002042">
    <property type="protein sequence ID" value="ADH63835.1"/>
    <property type="molecule type" value="Genomic_DNA"/>
</dbReference>
<dbReference type="PROSITE" id="PS50106">
    <property type="entry name" value="PDZ"/>
    <property type="match status" value="1"/>
</dbReference>
<dbReference type="PANTHER" id="PTHR42837:SF2">
    <property type="entry name" value="MEMBRANE METALLOPROTEASE ARASP2, CHLOROPLASTIC-RELATED"/>
    <property type="match status" value="1"/>
</dbReference>
<dbReference type="GO" id="GO:0016020">
    <property type="term" value="C:membrane"/>
    <property type="evidence" value="ECO:0007669"/>
    <property type="project" value="UniProtKB-SubCell"/>
</dbReference>
<evidence type="ECO:0000256" key="1">
    <source>
        <dbReference type="ARBA" id="ARBA00001947"/>
    </source>
</evidence>
<evidence type="ECO:0000259" key="12">
    <source>
        <dbReference type="PROSITE" id="PS50106"/>
    </source>
</evidence>
<dbReference type="HOGENOM" id="CLU_025778_1_3_0"/>
<keyword evidence="4" id="KW-0645">Protease</keyword>
<dbReference type="InterPro" id="IPR036034">
    <property type="entry name" value="PDZ_sf"/>
</dbReference>
<dbReference type="RefSeq" id="WP_013158388.1">
    <property type="nucleotide sequence ID" value="NC_014212.1"/>
</dbReference>
<comment type="subcellular location">
    <subcellularLocation>
        <location evidence="2">Membrane</location>
        <topology evidence="2">Multi-pass membrane protein</topology>
    </subcellularLocation>
</comment>
<evidence type="ECO:0000256" key="5">
    <source>
        <dbReference type="ARBA" id="ARBA00022692"/>
    </source>
</evidence>